<organism evidence="2 3">
    <name type="scientific">Urechidicola vernalis</name>
    <dbReference type="NCBI Taxonomy" id="3075600"/>
    <lineage>
        <taxon>Bacteria</taxon>
        <taxon>Pseudomonadati</taxon>
        <taxon>Bacteroidota</taxon>
        <taxon>Flavobacteriia</taxon>
        <taxon>Flavobacteriales</taxon>
        <taxon>Flavobacteriaceae</taxon>
        <taxon>Urechidicola</taxon>
    </lineage>
</organism>
<protein>
    <submittedName>
        <fullName evidence="2">Dabb family protein</fullName>
    </submittedName>
</protein>
<dbReference type="Proteomes" id="UP001252186">
    <property type="component" value="Unassembled WGS sequence"/>
</dbReference>
<dbReference type="RefSeq" id="WP_311591822.1">
    <property type="nucleotide sequence ID" value="NZ_JAVRHV010000001.1"/>
</dbReference>
<feature type="domain" description="Stress-response A/B barrel" evidence="1">
    <location>
        <begin position="6"/>
        <end position="102"/>
    </location>
</feature>
<keyword evidence="3" id="KW-1185">Reference proteome</keyword>
<reference evidence="2 3" key="1">
    <citation type="submission" date="2023-09" db="EMBL/GenBank/DDBJ databases">
        <authorList>
            <person name="Rey-Velasco X."/>
        </authorList>
    </citation>
    <scope>NUCLEOTIDE SEQUENCE [LARGE SCALE GENOMIC DNA]</scope>
    <source>
        <strain evidence="2 3">P050</strain>
    </source>
</reference>
<dbReference type="InterPro" id="IPR013097">
    <property type="entry name" value="Dabb"/>
</dbReference>
<dbReference type="InterPro" id="IPR011008">
    <property type="entry name" value="Dimeric_a/b-barrel"/>
</dbReference>
<dbReference type="SUPFAM" id="SSF54909">
    <property type="entry name" value="Dimeric alpha+beta barrel"/>
    <property type="match status" value="1"/>
</dbReference>
<dbReference type="Pfam" id="PF07876">
    <property type="entry name" value="Dabb"/>
    <property type="match status" value="1"/>
</dbReference>
<gene>
    <name evidence="2" type="ORF">RM519_01970</name>
</gene>
<evidence type="ECO:0000259" key="1">
    <source>
        <dbReference type="PROSITE" id="PS51502"/>
    </source>
</evidence>
<dbReference type="SMART" id="SM00886">
    <property type="entry name" value="Dabb"/>
    <property type="match status" value="1"/>
</dbReference>
<proteinExistence type="predicted"/>
<accession>A0ABU2Y2S7</accession>
<name>A0ABU2Y2S7_9FLAO</name>
<evidence type="ECO:0000313" key="3">
    <source>
        <dbReference type="Proteomes" id="UP001252186"/>
    </source>
</evidence>
<comment type="caution">
    <text evidence="2">The sequence shown here is derived from an EMBL/GenBank/DDBJ whole genome shotgun (WGS) entry which is preliminary data.</text>
</comment>
<dbReference type="EMBL" id="JAVRHV010000001">
    <property type="protein sequence ID" value="MDT0552002.1"/>
    <property type="molecule type" value="Genomic_DNA"/>
</dbReference>
<evidence type="ECO:0000313" key="2">
    <source>
        <dbReference type="EMBL" id="MDT0552002.1"/>
    </source>
</evidence>
<dbReference type="PROSITE" id="PS51502">
    <property type="entry name" value="S_R_A_B_BARREL"/>
    <property type="match status" value="1"/>
</dbReference>
<sequence>MKQGNFAHVVYFWLKQPEHQEDRQAFEKSLSTFINNSEFIQTKHLGTPAATDRGVIDSSYTYCLLLTFENKELQDKYQVEEGHLKFIEESSKLWEKVVVYDSENILK</sequence>
<dbReference type="Gene3D" id="3.30.70.100">
    <property type="match status" value="1"/>
</dbReference>